<accession>A0ABS4JA95</accession>
<sequence>MHQANKQTILTSPENQVLHASFSEALQQSSALSDVEISAEFTSVQEKLKNVTKKAYR</sequence>
<evidence type="ECO:0000313" key="1">
    <source>
        <dbReference type="EMBL" id="MBP1996753.1"/>
    </source>
</evidence>
<reference evidence="1 2" key="1">
    <citation type="submission" date="2021-03" db="EMBL/GenBank/DDBJ databases">
        <title>Genomic Encyclopedia of Type Strains, Phase IV (KMG-IV): sequencing the most valuable type-strain genomes for metagenomic binning, comparative biology and taxonomic classification.</title>
        <authorList>
            <person name="Goeker M."/>
        </authorList>
    </citation>
    <scope>NUCLEOTIDE SEQUENCE [LARGE SCALE GENOMIC DNA]</scope>
    <source>
        <strain evidence="1 2">DSM 26048</strain>
    </source>
</reference>
<proteinExistence type="predicted"/>
<evidence type="ECO:0000313" key="2">
    <source>
        <dbReference type="Proteomes" id="UP001519287"/>
    </source>
</evidence>
<comment type="caution">
    <text evidence="1">The sequence shown here is derived from an EMBL/GenBank/DDBJ whole genome shotgun (WGS) entry which is preliminary data.</text>
</comment>
<name>A0ABS4JA95_9BACL</name>
<protein>
    <submittedName>
        <fullName evidence="1">Uncharacterized protein</fullName>
    </submittedName>
</protein>
<gene>
    <name evidence="1" type="ORF">J2Z66_008401</name>
</gene>
<keyword evidence="2" id="KW-1185">Reference proteome</keyword>
<dbReference type="Proteomes" id="UP001519287">
    <property type="component" value="Unassembled WGS sequence"/>
</dbReference>
<dbReference type="EMBL" id="JAGGLB010000056">
    <property type="protein sequence ID" value="MBP1996753.1"/>
    <property type="molecule type" value="Genomic_DNA"/>
</dbReference>
<dbReference type="RefSeq" id="WP_209979475.1">
    <property type="nucleotide sequence ID" value="NZ_JAGGLB010000056.1"/>
</dbReference>
<organism evidence="1 2">
    <name type="scientific">Paenibacillus eucommiae</name>
    <dbReference type="NCBI Taxonomy" id="1355755"/>
    <lineage>
        <taxon>Bacteria</taxon>
        <taxon>Bacillati</taxon>
        <taxon>Bacillota</taxon>
        <taxon>Bacilli</taxon>
        <taxon>Bacillales</taxon>
        <taxon>Paenibacillaceae</taxon>
        <taxon>Paenibacillus</taxon>
    </lineage>
</organism>